<dbReference type="Proteomes" id="UP000193642">
    <property type="component" value="Unassembled WGS sequence"/>
</dbReference>
<feature type="transmembrane region" description="Helical" evidence="12">
    <location>
        <begin position="478"/>
        <end position="501"/>
    </location>
</feature>
<comment type="domain">
    <text evidence="12">The DHHC domain is required for palmitoyltransferase activity.</text>
</comment>
<keyword evidence="5 12" id="KW-1133">Transmembrane helix</keyword>
<evidence type="ECO:0000256" key="8">
    <source>
        <dbReference type="ARBA" id="ARBA00023139"/>
    </source>
</evidence>
<accession>A0A1Y2BED3</accession>
<gene>
    <name evidence="15" type="ORF">BCR33DRAFT_791714</name>
</gene>
<evidence type="ECO:0000256" key="3">
    <source>
        <dbReference type="ARBA" id="ARBA00022692"/>
    </source>
</evidence>
<dbReference type="GO" id="GO:0016020">
    <property type="term" value="C:membrane"/>
    <property type="evidence" value="ECO:0007669"/>
    <property type="project" value="UniProtKB-SubCell"/>
</dbReference>
<dbReference type="STRING" id="329046.A0A1Y2BED3"/>
<dbReference type="EC" id="2.3.1.225" evidence="12"/>
<evidence type="ECO:0000256" key="10">
    <source>
        <dbReference type="ARBA" id="ARBA00048048"/>
    </source>
</evidence>
<comment type="caution">
    <text evidence="15">The sequence shown here is derived from an EMBL/GenBank/DDBJ whole genome shotgun (WGS) entry which is preliminary data.</text>
</comment>
<feature type="transmembrane region" description="Helical" evidence="12">
    <location>
        <begin position="317"/>
        <end position="340"/>
    </location>
</feature>
<feature type="transmembrane region" description="Helical" evidence="12">
    <location>
        <begin position="295"/>
        <end position="311"/>
    </location>
</feature>
<reference evidence="15 16" key="1">
    <citation type="submission" date="2016-07" db="EMBL/GenBank/DDBJ databases">
        <title>Pervasive Adenine N6-methylation of Active Genes in Fungi.</title>
        <authorList>
            <consortium name="DOE Joint Genome Institute"/>
            <person name="Mondo S.J."/>
            <person name="Dannebaum R.O."/>
            <person name="Kuo R.C."/>
            <person name="Labutti K."/>
            <person name="Haridas S."/>
            <person name="Kuo A."/>
            <person name="Salamov A."/>
            <person name="Ahrendt S.R."/>
            <person name="Lipzen A."/>
            <person name="Sullivan W."/>
            <person name="Andreopoulos W.B."/>
            <person name="Clum A."/>
            <person name="Lindquist E."/>
            <person name="Daum C."/>
            <person name="Ramamoorthy G.K."/>
            <person name="Gryganskyi A."/>
            <person name="Culley D."/>
            <person name="Magnuson J.K."/>
            <person name="James T.Y."/>
            <person name="O'Malley M.A."/>
            <person name="Stajich J.E."/>
            <person name="Spatafora J.W."/>
            <person name="Visel A."/>
            <person name="Grigoriev I.V."/>
        </authorList>
    </citation>
    <scope>NUCLEOTIDE SEQUENCE [LARGE SCALE GENOMIC DNA]</scope>
    <source>
        <strain evidence="15 16">JEL800</strain>
    </source>
</reference>
<dbReference type="AlphaFoldDB" id="A0A1Y2BED3"/>
<comment type="subcellular location">
    <subcellularLocation>
        <location evidence="1">Membrane</location>
        <topology evidence="1">Multi-pass membrane protein</topology>
    </subcellularLocation>
</comment>
<feature type="transmembrane region" description="Helical" evidence="12">
    <location>
        <begin position="534"/>
        <end position="554"/>
    </location>
</feature>
<feature type="transmembrane region" description="Helical" evidence="12">
    <location>
        <begin position="383"/>
        <end position="400"/>
    </location>
</feature>
<dbReference type="Gene3D" id="1.25.40.20">
    <property type="entry name" value="Ankyrin repeat-containing domain"/>
    <property type="match status" value="1"/>
</dbReference>
<feature type="compositionally biased region" description="Basic residues" evidence="13">
    <location>
        <begin position="15"/>
        <end position="26"/>
    </location>
</feature>
<feature type="repeat" description="ANK" evidence="11">
    <location>
        <begin position="221"/>
        <end position="253"/>
    </location>
</feature>
<evidence type="ECO:0000256" key="5">
    <source>
        <dbReference type="ARBA" id="ARBA00022989"/>
    </source>
</evidence>
<keyword evidence="12" id="KW-0808">Transferase</keyword>
<evidence type="ECO:0000256" key="12">
    <source>
        <dbReference type="RuleBase" id="RU079119"/>
    </source>
</evidence>
<keyword evidence="12" id="KW-0012">Acyltransferase</keyword>
<dbReference type="PANTHER" id="PTHR24161">
    <property type="entry name" value="ANK_REP_REGION DOMAIN-CONTAINING PROTEIN-RELATED"/>
    <property type="match status" value="1"/>
</dbReference>
<protein>
    <recommendedName>
        <fullName evidence="12">Palmitoyltransferase</fullName>
        <ecNumber evidence="12">2.3.1.225</ecNumber>
    </recommendedName>
</protein>
<keyword evidence="16" id="KW-1185">Reference proteome</keyword>
<evidence type="ECO:0000256" key="9">
    <source>
        <dbReference type="ARBA" id="ARBA00023288"/>
    </source>
</evidence>
<dbReference type="Pfam" id="PF00023">
    <property type="entry name" value="Ank"/>
    <property type="match status" value="1"/>
</dbReference>
<dbReference type="OrthoDB" id="6781668at2759"/>
<feature type="domain" description="Palmitoyltransferase DHHC" evidence="14">
    <location>
        <begin position="431"/>
        <end position="568"/>
    </location>
</feature>
<feature type="repeat" description="ANK" evidence="11">
    <location>
        <begin position="87"/>
        <end position="119"/>
    </location>
</feature>
<evidence type="ECO:0000256" key="4">
    <source>
        <dbReference type="ARBA" id="ARBA00022737"/>
    </source>
</evidence>
<keyword evidence="9" id="KW-0449">Lipoprotein</keyword>
<evidence type="ECO:0000256" key="1">
    <source>
        <dbReference type="ARBA" id="ARBA00004141"/>
    </source>
</evidence>
<evidence type="ECO:0000256" key="6">
    <source>
        <dbReference type="ARBA" id="ARBA00023043"/>
    </source>
</evidence>
<organism evidence="15 16">
    <name type="scientific">Rhizoclosmatium globosum</name>
    <dbReference type="NCBI Taxonomy" id="329046"/>
    <lineage>
        <taxon>Eukaryota</taxon>
        <taxon>Fungi</taxon>
        <taxon>Fungi incertae sedis</taxon>
        <taxon>Chytridiomycota</taxon>
        <taxon>Chytridiomycota incertae sedis</taxon>
        <taxon>Chytridiomycetes</taxon>
        <taxon>Chytridiales</taxon>
        <taxon>Chytriomycetaceae</taxon>
        <taxon>Rhizoclosmatium</taxon>
    </lineage>
</organism>
<evidence type="ECO:0000256" key="13">
    <source>
        <dbReference type="SAM" id="MobiDB-lite"/>
    </source>
</evidence>
<dbReference type="PROSITE" id="PS50088">
    <property type="entry name" value="ANK_REPEAT"/>
    <property type="match status" value="5"/>
</dbReference>
<dbReference type="Pfam" id="PF01529">
    <property type="entry name" value="DHHC"/>
    <property type="match status" value="1"/>
</dbReference>
<dbReference type="SUPFAM" id="SSF48403">
    <property type="entry name" value="Ankyrin repeat"/>
    <property type="match status" value="1"/>
</dbReference>
<evidence type="ECO:0000256" key="2">
    <source>
        <dbReference type="ARBA" id="ARBA00010104"/>
    </source>
</evidence>
<dbReference type="PANTHER" id="PTHR24161:SF85">
    <property type="entry name" value="PALMITOYLTRANSFERASE HIP14"/>
    <property type="match status" value="1"/>
</dbReference>
<evidence type="ECO:0000259" key="14">
    <source>
        <dbReference type="Pfam" id="PF01529"/>
    </source>
</evidence>
<feature type="repeat" description="ANK" evidence="11">
    <location>
        <begin position="121"/>
        <end position="153"/>
    </location>
</feature>
<comment type="catalytic activity">
    <reaction evidence="10 12">
        <text>L-cysteinyl-[protein] + hexadecanoyl-CoA = S-hexadecanoyl-L-cysteinyl-[protein] + CoA</text>
        <dbReference type="Rhea" id="RHEA:36683"/>
        <dbReference type="Rhea" id="RHEA-COMP:10131"/>
        <dbReference type="Rhea" id="RHEA-COMP:11032"/>
        <dbReference type="ChEBI" id="CHEBI:29950"/>
        <dbReference type="ChEBI" id="CHEBI:57287"/>
        <dbReference type="ChEBI" id="CHEBI:57379"/>
        <dbReference type="ChEBI" id="CHEBI:74151"/>
        <dbReference type="EC" id="2.3.1.225"/>
    </reaction>
</comment>
<evidence type="ECO:0000313" key="16">
    <source>
        <dbReference type="Proteomes" id="UP000193642"/>
    </source>
</evidence>
<feature type="transmembrane region" description="Helical" evidence="12">
    <location>
        <begin position="352"/>
        <end position="371"/>
    </location>
</feature>
<dbReference type="PROSITE" id="PS50297">
    <property type="entry name" value="ANK_REP_REGION"/>
    <property type="match status" value="4"/>
</dbReference>
<keyword evidence="3 12" id="KW-0812">Transmembrane</keyword>
<keyword evidence="7 12" id="KW-0472">Membrane</keyword>
<keyword evidence="4" id="KW-0677">Repeat</keyword>
<dbReference type="EMBL" id="MCGO01000071">
    <property type="protein sequence ID" value="ORY32435.1"/>
    <property type="molecule type" value="Genomic_DNA"/>
</dbReference>
<keyword evidence="6 11" id="KW-0040">ANK repeat</keyword>
<dbReference type="SMART" id="SM00248">
    <property type="entry name" value="ANK"/>
    <property type="match status" value="6"/>
</dbReference>
<proteinExistence type="inferred from homology"/>
<dbReference type="InterPro" id="IPR036770">
    <property type="entry name" value="Ankyrin_rpt-contain_sf"/>
</dbReference>
<feature type="repeat" description="ANK" evidence="11">
    <location>
        <begin position="154"/>
        <end position="186"/>
    </location>
</feature>
<evidence type="ECO:0000313" key="15">
    <source>
        <dbReference type="EMBL" id="ORY32435.1"/>
    </source>
</evidence>
<dbReference type="InterPro" id="IPR002110">
    <property type="entry name" value="Ankyrin_rpt"/>
</dbReference>
<keyword evidence="8" id="KW-0564">Palmitate</keyword>
<comment type="similarity">
    <text evidence="2">Belongs to the DHHC palmitoyltransferase family. AKR/ZDHHC17 subfamily.</text>
</comment>
<dbReference type="InterPro" id="IPR001594">
    <property type="entry name" value="Palmitoyltrfase_DHHC"/>
</dbReference>
<feature type="region of interest" description="Disordered" evidence="13">
    <location>
        <begin position="1"/>
        <end position="30"/>
    </location>
</feature>
<name>A0A1Y2BED3_9FUNG</name>
<dbReference type="PROSITE" id="PS50216">
    <property type="entry name" value="DHHC"/>
    <property type="match status" value="1"/>
</dbReference>
<sequence>MGEKEETTAFLGGHSHSHKKEHRHGHGHGDCCDDDEEVRANVMAPQMVPVPNEADLDLFQASQHGLLNRVKALIEEGSIAADAVDRENCTALHWAAINNRIAVAKYLVEHGADVNAIGGDLLSTPLQWAARSGQIQMATYLMKKGANPNLYDKQGYNSLHLAAHAGHAMMMIYLIVMGQDVDTLDTMGRTSLMWTAYQGNSEESMKVLIKQGALLDRTDSTGMTALHWAVVSNHLKFAKILIDAGASTDIKDPNGKTPGDWAKERGLDQTYDKLVEIAQGKAGQPPFSLATTNRILYAIPFILFPVIVTIYDSMPWFFSVPITLAILIVTVVYGVVRYLLQNGRIKLNLTPFLTSIPQATLVYCGMTWVAILPYTGYLYMRQLAFITLYFTTVYLFYATITGDAGLLRKLTPGDEEHKKTVIMLAEDGTLNSRSYCTTCCIRKPLRAKHCKFCDRCMSKFDHHCPWIFNCVGAKNHRYFLLFVLCMPLLSWLFLSIVYNYFTIAVPAHQTYPATCFLPKSVCQNFAFDTKTMVMGIWVFCNSLWMFFLFCSQFYQISTAMTTNEVVNWHRLSYLVHPEDVDKAPYQKRKLNPFDNGPIANLTEFVLDFPGIDWRNVHEVPPKYRKQMEV</sequence>
<dbReference type="Pfam" id="PF12796">
    <property type="entry name" value="Ank_2"/>
    <property type="match status" value="2"/>
</dbReference>
<evidence type="ECO:0000256" key="7">
    <source>
        <dbReference type="ARBA" id="ARBA00023136"/>
    </source>
</evidence>
<dbReference type="GO" id="GO:0019706">
    <property type="term" value="F:protein-cysteine S-palmitoyltransferase activity"/>
    <property type="evidence" value="ECO:0007669"/>
    <property type="project" value="UniProtKB-EC"/>
</dbReference>
<evidence type="ECO:0000256" key="11">
    <source>
        <dbReference type="PROSITE-ProRule" id="PRU00023"/>
    </source>
</evidence>
<feature type="repeat" description="ANK" evidence="11">
    <location>
        <begin position="187"/>
        <end position="220"/>
    </location>
</feature>